<dbReference type="AlphaFoldDB" id="D7LBK6"/>
<keyword evidence="2" id="KW-0732">Signal</keyword>
<dbReference type="HOGENOM" id="CLU_1995735_0_0_1"/>
<dbReference type="Proteomes" id="UP000008694">
    <property type="component" value="Unassembled WGS sequence"/>
</dbReference>
<evidence type="ECO:0000313" key="3">
    <source>
        <dbReference type="EMBL" id="EFH55514.1"/>
    </source>
</evidence>
<keyword evidence="4" id="KW-1185">Reference proteome</keyword>
<evidence type="ECO:0000256" key="2">
    <source>
        <dbReference type="SAM" id="SignalP"/>
    </source>
</evidence>
<dbReference type="GO" id="GO:0008194">
    <property type="term" value="F:UDP-glycosyltransferase activity"/>
    <property type="evidence" value="ECO:0007669"/>
    <property type="project" value="InterPro"/>
</dbReference>
<dbReference type="Gene3D" id="3.40.50.2000">
    <property type="entry name" value="Glycogen Phosphorylase B"/>
    <property type="match status" value="2"/>
</dbReference>
<dbReference type="PANTHER" id="PTHR48045:SF22">
    <property type="entry name" value="UDP-GLUCURONOSYL_UDP-GLUCOSYLTRANSFERASE"/>
    <property type="match status" value="1"/>
</dbReference>
<accession>D7LBK6</accession>
<dbReference type="Gramene" id="scaffold_401499.1">
    <property type="protein sequence ID" value="scaffold_401499.1"/>
    <property type="gene ID" value="scaffold_401499.1"/>
</dbReference>
<dbReference type="InterPro" id="IPR002213">
    <property type="entry name" value="UDP_glucos_trans"/>
</dbReference>
<evidence type="ECO:0000256" key="1">
    <source>
        <dbReference type="ARBA" id="ARBA00022679"/>
    </source>
</evidence>
<evidence type="ECO:0000313" key="4">
    <source>
        <dbReference type="Proteomes" id="UP000008694"/>
    </source>
</evidence>
<dbReference type="STRING" id="81972.D7LBK6"/>
<sequence length="125" mass="14314">MICHVFVFLNSLVSLKSNSTLEGIYSGVQMLTFPLFRDQFLNAKMIVEEWRVGMRIESKKQMELLIVSDEIKELVKRFMDGESEEGKEMRRRTCDLSGICRRAVAETGSSDANIDAFLKDITKIV</sequence>
<proteinExistence type="predicted"/>
<reference evidence="4" key="1">
    <citation type="journal article" date="2011" name="Nat. Genet.">
        <title>The Arabidopsis lyrata genome sequence and the basis of rapid genome size change.</title>
        <authorList>
            <person name="Hu T.T."/>
            <person name="Pattyn P."/>
            <person name="Bakker E.G."/>
            <person name="Cao J."/>
            <person name="Cheng J.-F."/>
            <person name="Clark R.M."/>
            <person name="Fahlgren N."/>
            <person name="Fawcett J.A."/>
            <person name="Grimwood J."/>
            <person name="Gundlach H."/>
            <person name="Haberer G."/>
            <person name="Hollister J.D."/>
            <person name="Ossowski S."/>
            <person name="Ottilar R.P."/>
            <person name="Salamov A.A."/>
            <person name="Schneeberger K."/>
            <person name="Spannagl M."/>
            <person name="Wang X."/>
            <person name="Yang L."/>
            <person name="Nasrallah M.E."/>
            <person name="Bergelson J."/>
            <person name="Carrington J.C."/>
            <person name="Gaut B.S."/>
            <person name="Schmutz J."/>
            <person name="Mayer K.F.X."/>
            <person name="Van de Peer Y."/>
            <person name="Grigoriev I.V."/>
            <person name="Nordborg M."/>
            <person name="Weigel D."/>
            <person name="Guo Y.-L."/>
        </authorList>
    </citation>
    <scope>NUCLEOTIDE SEQUENCE [LARGE SCALE GENOMIC DNA]</scope>
    <source>
        <strain evidence="4">cv. MN47</strain>
    </source>
</reference>
<protein>
    <submittedName>
        <fullName evidence="3">Uncharacterized protein</fullName>
    </submittedName>
</protein>
<organism evidence="4">
    <name type="scientific">Arabidopsis lyrata subsp. lyrata</name>
    <name type="common">Lyre-leaved rock-cress</name>
    <dbReference type="NCBI Taxonomy" id="81972"/>
    <lineage>
        <taxon>Eukaryota</taxon>
        <taxon>Viridiplantae</taxon>
        <taxon>Streptophyta</taxon>
        <taxon>Embryophyta</taxon>
        <taxon>Tracheophyta</taxon>
        <taxon>Spermatophyta</taxon>
        <taxon>Magnoliopsida</taxon>
        <taxon>eudicotyledons</taxon>
        <taxon>Gunneridae</taxon>
        <taxon>Pentapetalae</taxon>
        <taxon>rosids</taxon>
        <taxon>malvids</taxon>
        <taxon>Brassicales</taxon>
        <taxon>Brassicaceae</taxon>
        <taxon>Camelineae</taxon>
        <taxon>Arabidopsis</taxon>
    </lineage>
</organism>
<dbReference type="EMBL" id="GL348716">
    <property type="protein sequence ID" value="EFH55514.1"/>
    <property type="molecule type" value="Genomic_DNA"/>
</dbReference>
<dbReference type="PANTHER" id="PTHR48045">
    <property type="entry name" value="UDP-GLYCOSYLTRANSFERASE 72B1"/>
    <property type="match status" value="1"/>
</dbReference>
<feature type="chain" id="PRO_5003102268" evidence="2">
    <location>
        <begin position="18"/>
        <end position="125"/>
    </location>
</feature>
<dbReference type="SUPFAM" id="SSF53756">
    <property type="entry name" value="UDP-Glycosyltransferase/glycogen phosphorylase"/>
    <property type="match status" value="1"/>
</dbReference>
<name>D7LBK6_ARALL</name>
<gene>
    <name evidence="3" type="ORF">ARALYDRAFT_901998</name>
</gene>
<feature type="signal peptide" evidence="2">
    <location>
        <begin position="1"/>
        <end position="17"/>
    </location>
</feature>
<keyword evidence="1" id="KW-0808">Transferase</keyword>
<dbReference type="eggNOG" id="KOG1192">
    <property type="taxonomic scope" value="Eukaryota"/>
</dbReference>
<dbReference type="Pfam" id="PF00201">
    <property type="entry name" value="UDPGT"/>
    <property type="match status" value="1"/>
</dbReference>